<dbReference type="Gene3D" id="3.30.70.20">
    <property type="match status" value="1"/>
</dbReference>
<dbReference type="AlphaFoldDB" id="A0A2A2H684"/>
<dbReference type="RefSeq" id="WP_069585576.1">
    <property type="nucleotide sequence ID" value="NZ_LMVM01000012.1"/>
</dbReference>
<protein>
    <submittedName>
        <fullName evidence="2">4Fe-4S ferredoxin</fullName>
    </submittedName>
</protein>
<dbReference type="InterPro" id="IPR043129">
    <property type="entry name" value="ATPase_NBD"/>
</dbReference>
<dbReference type="PANTHER" id="PTHR42895">
    <property type="entry name" value="IRON-SULFUR CLUSTER-BINDING PROTEIN-RELATED"/>
    <property type="match status" value="1"/>
</dbReference>
<dbReference type="PANTHER" id="PTHR42895:SF2">
    <property type="entry name" value="IRON-SULFUR CLUSTER PROTEIN"/>
    <property type="match status" value="1"/>
</dbReference>
<reference evidence="2 3" key="1">
    <citation type="journal article" date="2017" name="BMC Genomics">
        <title>Genomic analysis of methanogenic archaea reveals a shift towards energy conservation.</title>
        <authorList>
            <person name="Gilmore S.P."/>
            <person name="Henske J.K."/>
            <person name="Sexton J.A."/>
            <person name="Solomon K.V."/>
            <person name="Seppala S."/>
            <person name="Yoo J.I."/>
            <person name="Huyett L.M."/>
            <person name="Pressman A."/>
            <person name="Cogan J.Z."/>
            <person name="Kivenson V."/>
            <person name="Peng X."/>
            <person name="Tan Y."/>
            <person name="Valentine D.L."/>
            <person name="O'Malley M.A."/>
        </authorList>
    </citation>
    <scope>NUCLEOTIDE SEQUENCE [LARGE SCALE GENOMIC DNA]</scope>
    <source>
        <strain evidence="2 3">M.o.H.</strain>
    </source>
</reference>
<dbReference type="Proteomes" id="UP000217784">
    <property type="component" value="Unassembled WGS sequence"/>
</dbReference>
<dbReference type="SUPFAM" id="SSF54862">
    <property type="entry name" value="4Fe-4S ferredoxins"/>
    <property type="match status" value="1"/>
</dbReference>
<dbReference type="GO" id="GO:0016491">
    <property type="term" value="F:oxidoreductase activity"/>
    <property type="evidence" value="ECO:0007669"/>
    <property type="project" value="UniProtKB-ARBA"/>
</dbReference>
<gene>
    <name evidence="2" type="ORF">ASJ80_11255</name>
</gene>
<evidence type="ECO:0000313" key="2">
    <source>
        <dbReference type="EMBL" id="PAV04878.1"/>
    </source>
</evidence>
<evidence type="ECO:0000313" key="3">
    <source>
        <dbReference type="Proteomes" id="UP000217784"/>
    </source>
</evidence>
<dbReference type="Pfam" id="PF14574">
    <property type="entry name" value="RACo_C_ter"/>
    <property type="match status" value="1"/>
</dbReference>
<dbReference type="OrthoDB" id="23478at2157"/>
<dbReference type="InterPro" id="IPR017900">
    <property type="entry name" value="4Fe4S_Fe_S_CS"/>
</dbReference>
<comment type="caution">
    <text evidence="2">The sequence shown here is derived from an EMBL/GenBank/DDBJ whole genome shotgun (WGS) entry which is preliminary data.</text>
</comment>
<dbReference type="PROSITE" id="PS51379">
    <property type="entry name" value="4FE4S_FER_2"/>
    <property type="match status" value="2"/>
</dbReference>
<feature type="domain" description="4Fe-4S ferredoxin-type" evidence="1">
    <location>
        <begin position="475"/>
        <end position="504"/>
    </location>
</feature>
<keyword evidence="3" id="KW-1185">Reference proteome</keyword>
<evidence type="ECO:0000259" key="1">
    <source>
        <dbReference type="PROSITE" id="PS51379"/>
    </source>
</evidence>
<dbReference type="InterPro" id="IPR052911">
    <property type="entry name" value="Corrinoid_activation_enz"/>
</dbReference>
<accession>A0A2A2H684</accession>
<dbReference type="NCBIfam" id="TIGR04270">
    <property type="entry name" value="Rama_corrin_act"/>
    <property type="match status" value="1"/>
</dbReference>
<organism evidence="2 3">
    <name type="scientific">Methanobacterium bryantii</name>
    <dbReference type="NCBI Taxonomy" id="2161"/>
    <lineage>
        <taxon>Archaea</taxon>
        <taxon>Methanobacteriati</taxon>
        <taxon>Methanobacteriota</taxon>
        <taxon>Methanomada group</taxon>
        <taxon>Methanobacteria</taxon>
        <taxon>Methanobacteriales</taxon>
        <taxon>Methanobacteriaceae</taxon>
        <taxon>Methanobacterium</taxon>
    </lineage>
</organism>
<dbReference type="InterPro" id="IPR041414">
    <property type="entry name" value="Raco-like_middle"/>
</dbReference>
<dbReference type="PROSITE" id="PS00198">
    <property type="entry name" value="4FE4S_FER_1"/>
    <property type="match status" value="1"/>
</dbReference>
<feature type="domain" description="4Fe-4S ferredoxin-type" evidence="1">
    <location>
        <begin position="506"/>
        <end position="535"/>
    </location>
</feature>
<dbReference type="InterPro" id="IPR017896">
    <property type="entry name" value="4Fe4S_Fe-S-bd"/>
</dbReference>
<dbReference type="SUPFAM" id="SSF53067">
    <property type="entry name" value="Actin-like ATPase domain"/>
    <property type="match status" value="1"/>
</dbReference>
<dbReference type="InterPro" id="IPR027980">
    <property type="entry name" value="RACo_C"/>
</dbReference>
<proteinExistence type="predicted"/>
<dbReference type="Pfam" id="PF17651">
    <property type="entry name" value="Raco_middle"/>
    <property type="match status" value="1"/>
</dbReference>
<dbReference type="InterPro" id="IPR026339">
    <property type="entry name" value="RamA_corrin_act"/>
</dbReference>
<dbReference type="Gene3D" id="3.30.420.480">
    <property type="entry name" value="Domain of unknown function (DUF4445)"/>
    <property type="match status" value="1"/>
</dbReference>
<name>A0A2A2H684_METBR</name>
<sequence>MKTRYGIALDIGTSGIRAQALNIEERKVISTAITLRHPLPGANVVDHLHFAIKVGRDTAHEILIDSVNKVLESLNIDLENVERLAVCGNPIQLSLFHNIEIRDLAYWGPHALERLHVTPPSRDAITVNAAEIGLNINQEAEIYIPPAIKHEIGADALAMLFKSQVLEKKGIYLVSDFGTNAEIALVIDGEVYSCSAAAGPAVEGQMIEKGRLASPGTICDLEITDYGWKTRVLDTDLIAQDGATVDPSGGDVVLSAKNNVKPIGITGTGVIAAYSLGLSTSIISLPKIKSHNGKINLHDDIYLTEKDIENIGKALGAFRAAHLTLAEESGVFLDEIDETYMAGASGFYVDPHKSLNIGQIPPSSREIYQMGNTSLAMAKDLVLDPGLLEKLQKIADGMRSKHITLATSPTFEKIYSLELAMCEQGMPFWMYNDWLTKYGFQKIPPKVSNPVIHRIFERDIPELGEEGLKITKIGGLLKAEFEGCTSCMTCVQNCPEDALTIENGVVTIRTDRCSGMACLRCELGCPQKVFKYEELLTTDRNSKHHSA</sequence>
<dbReference type="EMBL" id="LMVM01000012">
    <property type="protein sequence ID" value="PAV04878.1"/>
    <property type="molecule type" value="Genomic_DNA"/>
</dbReference>
<dbReference type="InterPro" id="IPR042259">
    <property type="entry name" value="Raco-like_middle_sf"/>
</dbReference>